<keyword evidence="10" id="KW-0675">Receptor</keyword>
<protein>
    <recommendedName>
        <fullName evidence="14">Leucine-rich repeat-containing N-terminal plant-type domain-containing protein</fullName>
    </recommendedName>
</protein>
<dbReference type="Proteomes" id="UP001634007">
    <property type="component" value="Unassembled WGS sequence"/>
</dbReference>
<feature type="chain" id="PRO_5044889544" description="Leucine-rich repeat-containing N-terminal plant-type domain-containing protein" evidence="13">
    <location>
        <begin position="26"/>
        <end position="780"/>
    </location>
</feature>
<evidence type="ECO:0000313" key="15">
    <source>
        <dbReference type="EMBL" id="KAL3733295.1"/>
    </source>
</evidence>
<evidence type="ECO:0000256" key="5">
    <source>
        <dbReference type="ARBA" id="ARBA00022692"/>
    </source>
</evidence>
<dbReference type="FunFam" id="3.80.10.10:FF:000095">
    <property type="entry name" value="LRR receptor-like serine/threonine-protein kinase GSO1"/>
    <property type="match status" value="1"/>
</dbReference>
<dbReference type="SMART" id="SM00369">
    <property type="entry name" value="LRR_TYP"/>
    <property type="match status" value="7"/>
</dbReference>
<dbReference type="PANTHER" id="PTHR48052:SF85">
    <property type="entry name" value="LEUCINE-RICH REPEAT-CONTAINING N-TERMINAL PLANT-TYPE DOMAIN-CONTAINING PROTEIN"/>
    <property type="match status" value="1"/>
</dbReference>
<comment type="subcellular location">
    <subcellularLocation>
        <location evidence="1">Cell membrane</location>
        <topology evidence="1">Single-pass type I membrane protein</topology>
    </subcellularLocation>
</comment>
<evidence type="ECO:0000256" key="4">
    <source>
        <dbReference type="ARBA" id="ARBA00022614"/>
    </source>
</evidence>
<dbReference type="PRINTS" id="PR00019">
    <property type="entry name" value="LEURICHRPT"/>
</dbReference>
<dbReference type="InterPro" id="IPR003591">
    <property type="entry name" value="Leu-rich_rpt_typical-subtyp"/>
</dbReference>
<comment type="similarity">
    <text evidence="2">Belongs to the RLP family.</text>
</comment>
<dbReference type="InterPro" id="IPR013210">
    <property type="entry name" value="LRR_N_plant-typ"/>
</dbReference>
<dbReference type="Pfam" id="PF00560">
    <property type="entry name" value="LRR_1"/>
    <property type="match status" value="4"/>
</dbReference>
<evidence type="ECO:0000256" key="11">
    <source>
        <dbReference type="ARBA" id="ARBA00023180"/>
    </source>
</evidence>
<dbReference type="Pfam" id="PF08263">
    <property type="entry name" value="LRRNT_2"/>
    <property type="match status" value="1"/>
</dbReference>
<reference evidence="15 16" key="1">
    <citation type="submission" date="2024-11" db="EMBL/GenBank/DDBJ databases">
        <title>Chromosome-level genome assembly of Eucalyptus globulus Labill. provides insights into its genome evolution.</title>
        <authorList>
            <person name="Li X."/>
        </authorList>
    </citation>
    <scope>NUCLEOTIDE SEQUENCE [LARGE SCALE GENOMIC DNA]</scope>
    <source>
        <strain evidence="15">CL2024</strain>
        <tissue evidence="15">Fresh tender leaves</tissue>
    </source>
</reference>
<dbReference type="InterPro" id="IPR001611">
    <property type="entry name" value="Leu-rich_rpt"/>
</dbReference>
<evidence type="ECO:0000259" key="14">
    <source>
        <dbReference type="Pfam" id="PF08263"/>
    </source>
</evidence>
<dbReference type="EMBL" id="JBJKBG010000006">
    <property type="protein sequence ID" value="KAL3733295.1"/>
    <property type="molecule type" value="Genomic_DNA"/>
</dbReference>
<evidence type="ECO:0000256" key="6">
    <source>
        <dbReference type="ARBA" id="ARBA00022729"/>
    </source>
</evidence>
<evidence type="ECO:0000313" key="16">
    <source>
        <dbReference type="Proteomes" id="UP001634007"/>
    </source>
</evidence>
<dbReference type="PANTHER" id="PTHR48052">
    <property type="entry name" value="UNNAMED PRODUCT"/>
    <property type="match status" value="1"/>
</dbReference>
<evidence type="ECO:0000256" key="10">
    <source>
        <dbReference type="ARBA" id="ARBA00023170"/>
    </source>
</evidence>
<evidence type="ECO:0000256" key="9">
    <source>
        <dbReference type="ARBA" id="ARBA00023136"/>
    </source>
</evidence>
<evidence type="ECO:0000256" key="13">
    <source>
        <dbReference type="SAM" id="SignalP"/>
    </source>
</evidence>
<evidence type="ECO:0000256" key="1">
    <source>
        <dbReference type="ARBA" id="ARBA00004251"/>
    </source>
</evidence>
<keyword evidence="3" id="KW-1003">Cell membrane</keyword>
<dbReference type="Pfam" id="PF13855">
    <property type="entry name" value="LRR_8"/>
    <property type="match status" value="3"/>
</dbReference>
<evidence type="ECO:0000256" key="12">
    <source>
        <dbReference type="SAM" id="Phobius"/>
    </source>
</evidence>
<proteinExistence type="inferred from homology"/>
<dbReference type="GO" id="GO:0005886">
    <property type="term" value="C:plasma membrane"/>
    <property type="evidence" value="ECO:0007669"/>
    <property type="project" value="UniProtKB-SubCell"/>
</dbReference>
<feature type="signal peptide" evidence="13">
    <location>
        <begin position="1"/>
        <end position="25"/>
    </location>
</feature>
<keyword evidence="6 13" id="KW-0732">Signal</keyword>
<dbReference type="AlphaFoldDB" id="A0ABD3JZY0"/>
<sequence length="780" mass="87603">MGWHQILGLLPFLLLLHSSLPFASPLCPPDQHDSLLHFKNSFVLDVMASDYCRLHYPSYPKTNSWNKAVDCCLWGGITCDNVTGNVINLDLTCSTFHGALYSNSSLLLPKLEELLLRSCNLIKFPYFLNSFKGLTHLDLSSNMISGEIPKWFWGISHGTLEKLDISGNLLRGGIRQLHWKRLWSINLESNSFQGPLPIPPPSTSHFFASKSGFTGEIPSSICQLSSLKFLDLSNNGLFGYMPPCFGNISNLKDLDLSSNKLQGLLPRSLVKCVKIFSLDLSHNEFSDIFPHWLQAPKLFSLDLRSNKFRDRINLTTFGLSFPSLAYLFLSNNNFLGWWLTEDFSNTSLIVIDLASNKFGGPIPLPSPVTSYYSIARNNFVGKIPSLICNAIKLEMIDLSNNSLTSSLPPCITNFSTHLSILSLRMNYLEGIIPQSLSWRSGLMTLDLSQNQFEGKLPRSLEKCEFLEILDLSNNRIKDTFPGWLGTLPQLKVLDLRSNNLKGFVDIPMGVDLFPKLHILDLSNNNFGGPLPAKLIMNLKAMMDDNDEQETLYYMAQSFEKSSYENSLSITLKGIEIRLVKILTILTIIDLSYNSFKGNIPRDIGHLHFLGGLNLSYNHLTGSIPQTLGNLTNLEWLDLSSNKLCGGIPRELGDLSFLGHLNLSNNQLAGRIPQDKQLSTFLKDSFSENPGLCGIPLSKECSPGSFSSTYDCNGHGHKNWFKQKTVWIGYSSGIVIGISMAYIAVETRRPKWLAQGVRMLERRAVEWMEKPKQKTIRFHRQ</sequence>
<evidence type="ECO:0000256" key="7">
    <source>
        <dbReference type="ARBA" id="ARBA00022737"/>
    </source>
</evidence>
<keyword evidence="7" id="KW-0677">Repeat</keyword>
<keyword evidence="8 12" id="KW-1133">Transmembrane helix</keyword>
<dbReference type="FunFam" id="3.80.10.10:FF:000041">
    <property type="entry name" value="LRR receptor-like serine/threonine-protein kinase ERECTA"/>
    <property type="match status" value="1"/>
</dbReference>
<comment type="caution">
    <text evidence="15">The sequence shown here is derived from an EMBL/GenBank/DDBJ whole genome shotgun (WGS) entry which is preliminary data.</text>
</comment>
<dbReference type="SMART" id="SM00365">
    <property type="entry name" value="LRR_SD22"/>
    <property type="match status" value="5"/>
</dbReference>
<keyword evidence="4" id="KW-0433">Leucine-rich repeat</keyword>
<feature type="transmembrane region" description="Helical" evidence="12">
    <location>
        <begin position="726"/>
        <end position="744"/>
    </location>
</feature>
<keyword evidence="5 12" id="KW-0812">Transmembrane</keyword>
<evidence type="ECO:0000256" key="3">
    <source>
        <dbReference type="ARBA" id="ARBA00022475"/>
    </source>
</evidence>
<accession>A0ABD3JZY0</accession>
<dbReference type="Gene3D" id="3.80.10.10">
    <property type="entry name" value="Ribonuclease Inhibitor"/>
    <property type="match status" value="3"/>
</dbReference>
<dbReference type="FunFam" id="3.80.10.10:FF:000111">
    <property type="entry name" value="LRR receptor-like serine/threonine-protein kinase ERECTA"/>
    <property type="match status" value="1"/>
</dbReference>
<feature type="domain" description="Leucine-rich repeat-containing N-terminal plant-type" evidence="14">
    <location>
        <begin position="29"/>
        <end position="80"/>
    </location>
</feature>
<organism evidence="15 16">
    <name type="scientific">Eucalyptus globulus</name>
    <name type="common">Tasmanian blue gum</name>
    <dbReference type="NCBI Taxonomy" id="34317"/>
    <lineage>
        <taxon>Eukaryota</taxon>
        <taxon>Viridiplantae</taxon>
        <taxon>Streptophyta</taxon>
        <taxon>Embryophyta</taxon>
        <taxon>Tracheophyta</taxon>
        <taxon>Spermatophyta</taxon>
        <taxon>Magnoliopsida</taxon>
        <taxon>eudicotyledons</taxon>
        <taxon>Gunneridae</taxon>
        <taxon>Pentapetalae</taxon>
        <taxon>rosids</taxon>
        <taxon>malvids</taxon>
        <taxon>Myrtales</taxon>
        <taxon>Myrtaceae</taxon>
        <taxon>Myrtoideae</taxon>
        <taxon>Eucalypteae</taxon>
        <taxon>Eucalyptus</taxon>
    </lineage>
</organism>
<evidence type="ECO:0000256" key="2">
    <source>
        <dbReference type="ARBA" id="ARBA00009592"/>
    </source>
</evidence>
<gene>
    <name evidence="15" type="ORF">ACJRO7_022770</name>
</gene>
<dbReference type="InterPro" id="IPR032675">
    <property type="entry name" value="LRR_dom_sf"/>
</dbReference>
<name>A0ABD3JZY0_EUCGL</name>
<evidence type="ECO:0000256" key="8">
    <source>
        <dbReference type="ARBA" id="ARBA00022989"/>
    </source>
</evidence>
<keyword evidence="16" id="KW-1185">Reference proteome</keyword>
<keyword evidence="11" id="KW-0325">Glycoprotein</keyword>
<dbReference type="SUPFAM" id="SSF52058">
    <property type="entry name" value="L domain-like"/>
    <property type="match status" value="2"/>
</dbReference>
<keyword evidence="9 12" id="KW-0472">Membrane</keyword>